<evidence type="ECO:0000313" key="1">
    <source>
        <dbReference type="EMBL" id="HDD43738.1"/>
    </source>
</evidence>
<reference evidence="1" key="1">
    <citation type="journal article" date="2020" name="mSystems">
        <title>Genome- and Community-Level Interaction Insights into Carbon Utilization and Element Cycling Functions of Hydrothermarchaeota in Hydrothermal Sediment.</title>
        <authorList>
            <person name="Zhou Z."/>
            <person name="Liu Y."/>
            <person name="Xu W."/>
            <person name="Pan J."/>
            <person name="Luo Z.H."/>
            <person name="Li M."/>
        </authorList>
    </citation>
    <scope>NUCLEOTIDE SEQUENCE [LARGE SCALE GENOMIC DNA]</scope>
    <source>
        <strain evidence="1">HyVt-233</strain>
    </source>
</reference>
<gene>
    <name evidence="1" type="ORF">ENG63_02610</name>
</gene>
<dbReference type="AlphaFoldDB" id="A0A7C0Y3T8"/>
<proteinExistence type="predicted"/>
<sequence length="69" mass="7723">MQRIADLISLPEIKTVIHLNDAFSPYAGNFLKEIVFTKEVNQAFRAIYHSLSEEKGKGFFIEGGYGSGK</sequence>
<comment type="caution">
    <text evidence="1">The sequence shown here is derived from an EMBL/GenBank/DDBJ whole genome shotgun (WGS) entry which is preliminary data.</text>
</comment>
<dbReference type="EMBL" id="DRBS01000099">
    <property type="protein sequence ID" value="HDD43738.1"/>
    <property type="molecule type" value="Genomic_DNA"/>
</dbReference>
<organism evidence="1">
    <name type="scientific">Desulfofervidus auxilii</name>
    <dbReference type="NCBI Taxonomy" id="1621989"/>
    <lineage>
        <taxon>Bacteria</taxon>
        <taxon>Pseudomonadati</taxon>
        <taxon>Thermodesulfobacteriota</taxon>
        <taxon>Candidatus Desulfofervidia</taxon>
        <taxon>Candidatus Desulfofervidales</taxon>
        <taxon>Candidatus Desulfofervidaceae</taxon>
        <taxon>Candidatus Desulfofervidus</taxon>
    </lineage>
</organism>
<protein>
    <submittedName>
        <fullName evidence="1">Uncharacterized protein</fullName>
    </submittedName>
</protein>
<accession>A0A7C0Y3T8</accession>
<dbReference type="Proteomes" id="UP000886289">
    <property type="component" value="Unassembled WGS sequence"/>
</dbReference>
<feature type="non-terminal residue" evidence="1">
    <location>
        <position position="69"/>
    </location>
</feature>
<name>A0A7C0Y3T8_DESA2</name>